<dbReference type="EMBL" id="JAMSHJ010000002">
    <property type="protein sequence ID" value="KAI5434312.1"/>
    <property type="molecule type" value="Genomic_DNA"/>
</dbReference>
<reference evidence="2 3" key="1">
    <citation type="journal article" date="2022" name="Nat. Genet.">
        <title>Improved pea reference genome and pan-genome highlight genomic features and evolutionary characteristics.</title>
        <authorList>
            <person name="Yang T."/>
            <person name="Liu R."/>
            <person name="Luo Y."/>
            <person name="Hu S."/>
            <person name="Wang D."/>
            <person name="Wang C."/>
            <person name="Pandey M.K."/>
            <person name="Ge S."/>
            <person name="Xu Q."/>
            <person name="Li N."/>
            <person name="Li G."/>
            <person name="Huang Y."/>
            <person name="Saxena R.K."/>
            <person name="Ji Y."/>
            <person name="Li M."/>
            <person name="Yan X."/>
            <person name="He Y."/>
            <person name="Liu Y."/>
            <person name="Wang X."/>
            <person name="Xiang C."/>
            <person name="Varshney R.K."/>
            <person name="Ding H."/>
            <person name="Gao S."/>
            <person name="Zong X."/>
        </authorList>
    </citation>
    <scope>NUCLEOTIDE SEQUENCE [LARGE SCALE GENOMIC DNA]</scope>
    <source>
        <strain evidence="2 3">cv. Zhongwan 6</strain>
    </source>
</reference>
<feature type="compositionally biased region" description="Polar residues" evidence="1">
    <location>
        <begin position="263"/>
        <end position="274"/>
    </location>
</feature>
<feature type="compositionally biased region" description="Basic residues" evidence="1">
    <location>
        <begin position="238"/>
        <end position="257"/>
    </location>
</feature>
<dbReference type="AlphaFoldDB" id="A0A9D4Y7Q0"/>
<protein>
    <submittedName>
        <fullName evidence="2">Uncharacterized protein</fullName>
    </submittedName>
</protein>
<proteinExistence type="predicted"/>
<keyword evidence="3" id="KW-1185">Reference proteome</keyword>
<gene>
    <name evidence="2" type="ORF">KIW84_021247</name>
</gene>
<sequence length="274" mass="31249">MMFTNKEMIRDVVKDYAMENQKNDSKRNVVKCSDGCKFYMRFSKRIGNQFWQVVTLIEYHTCHRTADNRSAKTKWLANKFTSILRHSPSMKPSGLRAEAVERWGVKLSYDQAYREKRKVVKLVQGAGIEQFTHLRSYGQELLKSNPNSTVVIQCADSNDNHVFERIYVCLEACKAGDEGSHRQAKKQRNKMNDEPRNSHILPRRFSTVTCAKYGAMGHNKRSCKGKRAADRAIPKSGNKSKKTKKVKGGKGTKKSKGKKIEIAQSSQAPQPTQE</sequence>
<dbReference type="PANTHER" id="PTHR31973">
    <property type="entry name" value="POLYPROTEIN, PUTATIVE-RELATED"/>
    <property type="match status" value="1"/>
</dbReference>
<feature type="region of interest" description="Disordered" evidence="1">
    <location>
        <begin position="178"/>
        <end position="202"/>
    </location>
</feature>
<feature type="region of interest" description="Disordered" evidence="1">
    <location>
        <begin position="217"/>
        <end position="274"/>
    </location>
</feature>
<evidence type="ECO:0000313" key="3">
    <source>
        <dbReference type="Proteomes" id="UP001058974"/>
    </source>
</evidence>
<evidence type="ECO:0000313" key="2">
    <source>
        <dbReference type="EMBL" id="KAI5434312.1"/>
    </source>
</evidence>
<organism evidence="2 3">
    <name type="scientific">Pisum sativum</name>
    <name type="common">Garden pea</name>
    <name type="synonym">Lathyrus oleraceus</name>
    <dbReference type="NCBI Taxonomy" id="3888"/>
    <lineage>
        <taxon>Eukaryota</taxon>
        <taxon>Viridiplantae</taxon>
        <taxon>Streptophyta</taxon>
        <taxon>Embryophyta</taxon>
        <taxon>Tracheophyta</taxon>
        <taxon>Spermatophyta</taxon>
        <taxon>Magnoliopsida</taxon>
        <taxon>eudicotyledons</taxon>
        <taxon>Gunneridae</taxon>
        <taxon>Pentapetalae</taxon>
        <taxon>rosids</taxon>
        <taxon>fabids</taxon>
        <taxon>Fabales</taxon>
        <taxon>Fabaceae</taxon>
        <taxon>Papilionoideae</taxon>
        <taxon>50 kb inversion clade</taxon>
        <taxon>NPAAA clade</taxon>
        <taxon>Hologalegina</taxon>
        <taxon>IRL clade</taxon>
        <taxon>Fabeae</taxon>
        <taxon>Lathyrus</taxon>
    </lineage>
</organism>
<comment type="caution">
    <text evidence="2">The sequence shown here is derived from an EMBL/GenBank/DDBJ whole genome shotgun (WGS) entry which is preliminary data.</text>
</comment>
<name>A0A9D4Y7Q0_PEA</name>
<accession>A0A9D4Y7Q0</accession>
<dbReference type="PANTHER" id="PTHR31973:SF187">
    <property type="entry name" value="MUTATOR TRANSPOSASE MUDRA PROTEIN"/>
    <property type="match status" value="1"/>
</dbReference>
<dbReference type="Gramene" id="Psat02G0124700-T1">
    <property type="protein sequence ID" value="KAI5434312.1"/>
    <property type="gene ID" value="KIW84_021247"/>
</dbReference>
<evidence type="ECO:0000256" key="1">
    <source>
        <dbReference type="SAM" id="MobiDB-lite"/>
    </source>
</evidence>
<dbReference type="Proteomes" id="UP001058974">
    <property type="component" value="Chromosome 2"/>
</dbReference>